<dbReference type="SUPFAM" id="SSF103642">
    <property type="entry name" value="Sec-C motif"/>
    <property type="match status" value="1"/>
</dbReference>
<sequence length="464" mass="53813">MKAYIVNITFEQIEPKIWRRVAMPAGATFNRLHEIIQRVTNFQSFFMDEPYHFFEMEVDGMLITNNEAMHEQYGKSKLNGLVLKRPSRLKIDSYLEKNRQLMYRYDSGDDWRILVELEAIVDDYYFGFPTLLEGEGTAPPEDVGGPPGYEQFLLTYHDPTDPDYEEIRAWAEAQQYRPYDPHFLNGMLKFSKYQKTEWDKIDHRNYEVLSDKYRGPSTQKAEEEKVVAEKEVTQKDQQLLDYIVACTNLYGIVPMEQVVAIYNEQNSDSITLNTLNELVRADSVQQQLEARFAYTEQDTFVAEALIDPTDRIALRKAAEGKPFYIPDAIELLRYVDDHYYERTPAQEKLVKMLKEDFGTAIDIEEEVHELVVNLQISGGAFTTPLSDFLQRLELSVEKAQRYIGVIIEIANTTRLWENRGFTPEELQPYEQERMIATAKHAQAKAGRNEPCPCGSGKKYKKCCG</sequence>
<dbReference type="Gene3D" id="3.10.290.30">
    <property type="entry name" value="MM3350-like"/>
    <property type="match status" value="1"/>
</dbReference>
<dbReference type="SUPFAM" id="SSF159941">
    <property type="entry name" value="MM3350-like"/>
    <property type="match status" value="1"/>
</dbReference>
<proteinExistence type="predicted"/>
<evidence type="ECO:0000313" key="3">
    <source>
        <dbReference type="Proteomes" id="UP001282284"/>
    </source>
</evidence>
<dbReference type="InterPro" id="IPR024047">
    <property type="entry name" value="MM3350-like_sf"/>
</dbReference>
<evidence type="ECO:0000313" key="2">
    <source>
        <dbReference type="EMBL" id="MDW0113016.1"/>
    </source>
</evidence>
<protein>
    <submittedName>
        <fullName evidence="2">SEC-C metal-binding domain-containing protein</fullName>
    </submittedName>
</protein>
<dbReference type="RefSeq" id="WP_317943084.1">
    <property type="nucleotide sequence ID" value="NZ_JAUBDI010000005.1"/>
</dbReference>
<dbReference type="EMBL" id="JAUBDI010000005">
    <property type="protein sequence ID" value="MDW0113016.1"/>
    <property type="molecule type" value="Genomic_DNA"/>
</dbReference>
<evidence type="ECO:0000259" key="1">
    <source>
        <dbReference type="Pfam" id="PF07929"/>
    </source>
</evidence>
<dbReference type="PANTHER" id="PTHR41878:SF1">
    <property type="entry name" value="TNPR PROTEIN"/>
    <property type="match status" value="1"/>
</dbReference>
<dbReference type="Pfam" id="PF02810">
    <property type="entry name" value="SEC-C"/>
    <property type="match status" value="1"/>
</dbReference>
<name>A0ABU4G7R6_9BACL</name>
<feature type="domain" description="Plasmid pRiA4b Orf3-like" evidence="1">
    <location>
        <begin position="3"/>
        <end position="184"/>
    </location>
</feature>
<reference evidence="2 3" key="1">
    <citation type="submission" date="2023-06" db="EMBL/GenBank/DDBJ databases">
        <title>Sporosarcina sp. nov., isolated from Korean traditional fermented seafood 'Jeotgal'.</title>
        <authorList>
            <person name="Yang A.I."/>
            <person name="Shin N.-R."/>
        </authorList>
    </citation>
    <scope>NUCLEOTIDE SEQUENCE [LARGE SCALE GENOMIC DNA]</scope>
    <source>
        <strain evidence="2 3">KCTC13119</strain>
    </source>
</reference>
<organism evidence="2 3">
    <name type="scientific">Sporosarcina saromensis</name>
    <dbReference type="NCBI Taxonomy" id="359365"/>
    <lineage>
        <taxon>Bacteria</taxon>
        <taxon>Bacillati</taxon>
        <taxon>Bacillota</taxon>
        <taxon>Bacilli</taxon>
        <taxon>Bacillales</taxon>
        <taxon>Caryophanaceae</taxon>
        <taxon>Sporosarcina</taxon>
    </lineage>
</organism>
<dbReference type="Proteomes" id="UP001282284">
    <property type="component" value="Unassembled WGS sequence"/>
</dbReference>
<dbReference type="PANTHER" id="PTHR41878">
    <property type="entry name" value="LEXA REPRESSOR-RELATED"/>
    <property type="match status" value="1"/>
</dbReference>
<comment type="caution">
    <text evidence="2">The sequence shown here is derived from an EMBL/GenBank/DDBJ whole genome shotgun (WGS) entry which is preliminary data.</text>
</comment>
<dbReference type="InterPro" id="IPR004027">
    <property type="entry name" value="SEC_C_motif"/>
</dbReference>
<accession>A0ABU4G7R6</accession>
<gene>
    <name evidence="2" type="ORF">QT711_07445</name>
</gene>
<dbReference type="Gene3D" id="3.10.450.50">
    <property type="match status" value="1"/>
</dbReference>
<dbReference type="InterPro" id="IPR012912">
    <property type="entry name" value="Plasmid_pRiA4b_Orf3-like"/>
</dbReference>
<keyword evidence="3" id="KW-1185">Reference proteome</keyword>
<dbReference type="Pfam" id="PF07929">
    <property type="entry name" value="PRiA4_ORF3"/>
    <property type="match status" value="1"/>
</dbReference>